<dbReference type="InterPro" id="IPR050411">
    <property type="entry name" value="AlphaKG_dependent_hydroxylases"/>
</dbReference>
<dbReference type="InterPro" id="IPR003819">
    <property type="entry name" value="TauD/TfdA-like"/>
</dbReference>
<dbReference type="EMBL" id="BSSV01000005">
    <property type="protein sequence ID" value="GLX86233.1"/>
    <property type="molecule type" value="Genomic_DNA"/>
</dbReference>
<comment type="caution">
    <text evidence="5">The sequence shown here is derived from an EMBL/GenBank/DDBJ whole genome shotgun (WGS) entry which is preliminary data.</text>
</comment>
<dbReference type="PANTHER" id="PTHR10696:SF56">
    <property type="entry name" value="TAUD_TFDA-LIKE DOMAIN-CONTAINING PROTEIN"/>
    <property type="match status" value="1"/>
</dbReference>
<dbReference type="Pfam" id="PF02668">
    <property type="entry name" value="TauD"/>
    <property type="match status" value="1"/>
</dbReference>
<dbReference type="InterPro" id="IPR042098">
    <property type="entry name" value="TauD-like_sf"/>
</dbReference>
<organism evidence="5 6">
    <name type="scientific">Thalassotalea loyana</name>
    <dbReference type="NCBI Taxonomy" id="280483"/>
    <lineage>
        <taxon>Bacteria</taxon>
        <taxon>Pseudomonadati</taxon>
        <taxon>Pseudomonadota</taxon>
        <taxon>Gammaproteobacteria</taxon>
        <taxon>Alteromonadales</taxon>
        <taxon>Colwelliaceae</taxon>
        <taxon>Thalassotalea</taxon>
    </lineage>
</organism>
<evidence type="ECO:0000313" key="5">
    <source>
        <dbReference type="EMBL" id="GLX86233.1"/>
    </source>
</evidence>
<evidence type="ECO:0000256" key="3">
    <source>
        <dbReference type="ARBA" id="ARBA00023194"/>
    </source>
</evidence>
<name>A0ABQ6HDR6_9GAMM</name>
<evidence type="ECO:0000313" key="6">
    <source>
        <dbReference type="Proteomes" id="UP001157134"/>
    </source>
</evidence>
<evidence type="ECO:0000256" key="1">
    <source>
        <dbReference type="ARBA" id="ARBA00001954"/>
    </source>
</evidence>
<accession>A0ABQ6HDR6</accession>
<sequence>MTEQTVNTKLADYYLTRSEITATTILDQLAVNGLVIIPKYAVEQESFSTLLDSLATCYLDSPLGDRARITGEQNVQSVSIGKHPIDFHFEWGNLPFRPELLTFCCVEPPVQGGETILCDSNQVLHSLSSRSMKVLENNSLKYTDTLPSWIIDYYANKENLQRYFHGDFLKYLKSMDNYHIDDSNEDFIKTEYVTSAINTSHFSSLPVIGGNVLSSIYSDKGGQDSYASRIQFADNSIIPQFVLDEIKVAMDKHKLEVSWQKGDVVFIDNTRFLHGRNKIEDAKRSILLASVYTKASA</sequence>
<reference evidence="5 6" key="1">
    <citation type="submission" date="2023-03" db="EMBL/GenBank/DDBJ databases">
        <title>Thalassotalea loyana LMG 22536T draft genome sequence.</title>
        <authorList>
            <person name="Sawabe T."/>
        </authorList>
    </citation>
    <scope>NUCLEOTIDE SEQUENCE [LARGE SCALE GENOMIC DNA]</scope>
    <source>
        <strain evidence="5 6">LMG 22536</strain>
    </source>
</reference>
<dbReference type="Proteomes" id="UP001157134">
    <property type="component" value="Unassembled WGS sequence"/>
</dbReference>
<feature type="domain" description="TauD/TfdA-like" evidence="4">
    <location>
        <begin position="11"/>
        <end position="286"/>
    </location>
</feature>
<gene>
    <name evidence="5" type="ORF">tloyanaT_24860</name>
</gene>
<protein>
    <recommendedName>
        <fullName evidence="4">TauD/TfdA-like domain-containing protein</fullName>
    </recommendedName>
</protein>
<dbReference type="RefSeq" id="WP_284299040.1">
    <property type="nucleotide sequence ID" value="NZ_BSSV01000005.1"/>
</dbReference>
<keyword evidence="3" id="KW-0045">Antibiotic biosynthesis</keyword>
<keyword evidence="2" id="KW-0560">Oxidoreductase</keyword>
<dbReference type="PANTHER" id="PTHR10696">
    <property type="entry name" value="GAMMA-BUTYROBETAINE HYDROXYLASE-RELATED"/>
    <property type="match status" value="1"/>
</dbReference>
<evidence type="ECO:0000259" key="4">
    <source>
        <dbReference type="Pfam" id="PF02668"/>
    </source>
</evidence>
<dbReference type="Gene3D" id="3.60.130.10">
    <property type="entry name" value="Clavaminate synthase-like"/>
    <property type="match status" value="1"/>
</dbReference>
<evidence type="ECO:0000256" key="2">
    <source>
        <dbReference type="ARBA" id="ARBA00023002"/>
    </source>
</evidence>
<proteinExistence type="predicted"/>
<keyword evidence="6" id="KW-1185">Reference proteome</keyword>
<dbReference type="SUPFAM" id="SSF51197">
    <property type="entry name" value="Clavaminate synthase-like"/>
    <property type="match status" value="1"/>
</dbReference>
<comment type="cofactor">
    <cofactor evidence="1">
        <name>Fe(2+)</name>
        <dbReference type="ChEBI" id="CHEBI:29033"/>
    </cofactor>
</comment>